<name>A0A1G6V2N0_9MICO</name>
<evidence type="ECO:0000313" key="2">
    <source>
        <dbReference type="Proteomes" id="UP000199039"/>
    </source>
</evidence>
<organism evidence="1 2">
    <name type="scientific">Sanguibacter gelidistatuariae</name>
    <dbReference type="NCBI Taxonomy" id="1814289"/>
    <lineage>
        <taxon>Bacteria</taxon>
        <taxon>Bacillati</taxon>
        <taxon>Actinomycetota</taxon>
        <taxon>Actinomycetes</taxon>
        <taxon>Micrococcales</taxon>
        <taxon>Sanguibacteraceae</taxon>
        <taxon>Sanguibacter</taxon>
    </lineage>
</organism>
<accession>A0A1G6V2N0</accession>
<evidence type="ECO:0000313" key="1">
    <source>
        <dbReference type="EMBL" id="SDD47743.1"/>
    </source>
</evidence>
<dbReference type="InterPro" id="IPR032344">
    <property type="entry name" value="DUF4862"/>
</dbReference>
<reference evidence="1 2" key="1">
    <citation type="submission" date="2016-09" db="EMBL/GenBank/DDBJ databases">
        <authorList>
            <person name="Capua I."/>
            <person name="De Benedictis P."/>
            <person name="Joannis T."/>
            <person name="Lombin L.H."/>
            <person name="Cattoli G."/>
        </authorList>
    </citation>
    <scope>NUCLEOTIDE SEQUENCE [LARGE SCALE GENOMIC DNA]</scope>
    <source>
        <strain evidence="1 2">ISLP-3</strain>
    </source>
</reference>
<dbReference type="OrthoDB" id="7307665at2"/>
<dbReference type="Pfam" id="PF16154">
    <property type="entry name" value="DUF4862"/>
    <property type="match status" value="1"/>
</dbReference>
<dbReference type="Proteomes" id="UP000199039">
    <property type="component" value="Unassembled WGS sequence"/>
</dbReference>
<dbReference type="EMBL" id="FMYH01000007">
    <property type="protein sequence ID" value="SDD47743.1"/>
    <property type="molecule type" value="Genomic_DNA"/>
</dbReference>
<protein>
    <recommendedName>
        <fullName evidence="3">DUF4862 domain-containing protein</fullName>
    </recommendedName>
</protein>
<keyword evidence="2" id="KW-1185">Reference proteome</keyword>
<dbReference type="STRING" id="1814289.SAMN05216410_3387"/>
<proteinExistence type="predicted"/>
<gene>
    <name evidence="1" type="ORF">SAMN05216410_3387</name>
</gene>
<evidence type="ECO:0008006" key="3">
    <source>
        <dbReference type="Google" id="ProtNLM"/>
    </source>
</evidence>
<dbReference type="AlphaFoldDB" id="A0A1G6V2N0"/>
<sequence length="337" mass="34531">MTSASLPSLTFGAYALTPGPLADDGRAEEEFYAGLGDLPIATIEFPLLGDGAPSLDPEWIARTLRPGWDLMVTCIPRTMMRLATAPGYGLASTDADGRRAALADVAVVRDLARALAEAGGRPRVTAIEVQSAPGPLLGSVEAFAESLAELATWDLGGAEIVVEHCDALVAGQAPVKGFLSIEDEIAAIQVVLASEPSARLGVGINWGRSAIEGRSGDTATEHVRLAAQAGLLRSIIFSGATDQVTAWGPAWADNHMAPRGTGPALAASSASLLGADEVRAALAAAGQAPIAFVGAKVTIRPDDATARERLALARAALSLLVEAGLDVGGTDDEVWIG</sequence>
<dbReference type="RefSeq" id="WP_093185490.1">
    <property type="nucleotide sequence ID" value="NZ_FMYH01000007.1"/>
</dbReference>